<gene>
    <name evidence="2" type="ORF">SAMN04488000_101771</name>
</gene>
<evidence type="ECO:0000256" key="1">
    <source>
        <dbReference type="ARBA" id="ARBA00010617"/>
    </source>
</evidence>
<comment type="similarity">
    <text evidence="1">Belongs to the cytochrome P450 family.</text>
</comment>
<dbReference type="Pfam" id="PF00067">
    <property type="entry name" value="p450"/>
    <property type="match status" value="1"/>
</dbReference>
<dbReference type="RefSeq" id="WP_089909344.1">
    <property type="nucleotide sequence ID" value="NZ_FOFV01000001.1"/>
</dbReference>
<keyword evidence="3" id="KW-1185">Reference proteome</keyword>
<dbReference type="GO" id="GO:0016705">
    <property type="term" value="F:oxidoreductase activity, acting on paired donors, with incorporation or reduction of molecular oxygen"/>
    <property type="evidence" value="ECO:0007669"/>
    <property type="project" value="InterPro"/>
</dbReference>
<dbReference type="InterPro" id="IPR001128">
    <property type="entry name" value="Cyt_P450"/>
</dbReference>
<dbReference type="Proteomes" id="UP000199503">
    <property type="component" value="Unassembled WGS sequence"/>
</dbReference>
<dbReference type="STRING" id="65499.SAMN04488000_101771"/>
<dbReference type="PANTHER" id="PTHR46696:SF1">
    <property type="entry name" value="CYTOCHROME P450 YJIB-RELATED"/>
    <property type="match status" value="1"/>
</dbReference>
<dbReference type="Gene3D" id="1.10.630.10">
    <property type="entry name" value="Cytochrome P450"/>
    <property type="match status" value="1"/>
</dbReference>
<evidence type="ECO:0000313" key="3">
    <source>
        <dbReference type="Proteomes" id="UP000199503"/>
    </source>
</evidence>
<evidence type="ECO:0000313" key="2">
    <source>
        <dbReference type="EMBL" id="SEP94913.1"/>
    </source>
</evidence>
<organism evidence="2 3">
    <name type="scientific">Lentzea albida</name>
    <dbReference type="NCBI Taxonomy" id="65499"/>
    <lineage>
        <taxon>Bacteria</taxon>
        <taxon>Bacillati</taxon>
        <taxon>Actinomycetota</taxon>
        <taxon>Actinomycetes</taxon>
        <taxon>Pseudonocardiales</taxon>
        <taxon>Pseudonocardiaceae</taxon>
        <taxon>Lentzea</taxon>
    </lineage>
</organism>
<dbReference type="InterPro" id="IPR036396">
    <property type="entry name" value="Cyt_P450_sf"/>
</dbReference>
<dbReference type="AlphaFoldDB" id="A0A1H9C260"/>
<dbReference type="OrthoDB" id="5241086at2"/>
<accession>A0A1H9C260</accession>
<name>A0A1H9C260_9PSEU</name>
<protein>
    <submittedName>
        <fullName evidence="2">Cytochrome P450</fullName>
    </submittedName>
</protein>
<dbReference type="GO" id="GO:0020037">
    <property type="term" value="F:heme binding"/>
    <property type="evidence" value="ECO:0007669"/>
    <property type="project" value="InterPro"/>
</dbReference>
<dbReference type="SUPFAM" id="SSF48264">
    <property type="entry name" value="Cytochrome P450"/>
    <property type="match status" value="1"/>
</dbReference>
<dbReference type="CDD" id="cd11033">
    <property type="entry name" value="CYP142-like"/>
    <property type="match status" value="1"/>
</dbReference>
<sequence>MSTTAPVFGTGFLADVDLVDPATYLRPDVDDVWRFLRRESPVAWHPGGGGFWVVTPHQLVTRIYRDSGAFTSTGGNVMATLLNGGDSAGGRMLAVSDGKRHQRIRRELMTAFTPAALASVRRGVVAGTRRLVQAAVERGTVDFATEVAEHIPLAAICDLLDVPAADRDDLLAHTSSALSSDAPDGTDLQARLARNEILMYFAKLARKRRGGRADDVIGLLVGMTEPPLSLSDDEVLLNCYSLLLGGDETARLSMIGAVKALTEHPEVWDALRSGRVDQDRAVEEVLRWTTPAMHSGRTVVSPTEVGGVEMSPGQVVTIWTRSANFDETEFADPHRLDLNRSPNRHLSFAYGPHFCLGAQLARIEIGALLSALVEFADGVERAGEPQPIFSTFLSGYRSLPVRFTPRSQGSTT</sequence>
<dbReference type="PANTHER" id="PTHR46696">
    <property type="entry name" value="P450, PUTATIVE (EUROFUNG)-RELATED"/>
    <property type="match status" value="1"/>
</dbReference>
<dbReference type="EMBL" id="FOFV01000001">
    <property type="protein sequence ID" value="SEP94913.1"/>
    <property type="molecule type" value="Genomic_DNA"/>
</dbReference>
<reference evidence="3" key="1">
    <citation type="submission" date="2016-10" db="EMBL/GenBank/DDBJ databases">
        <authorList>
            <person name="Varghese N."/>
            <person name="Submissions S."/>
        </authorList>
    </citation>
    <scope>NUCLEOTIDE SEQUENCE [LARGE SCALE GENOMIC DNA]</scope>
    <source>
        <strain evidence="3">DSM 44437</strain>
    </source>
</reference>
<dbReference type="PRINTS" id="PR00359">
    <property type="entry name" value="BP450"/>
</dbReference>
<dbReference type="GO" id="GO:0005506">
    <property type="term" value="F:iron ion binding"/>
    <property type="evidence" value="ECO:0007669"/>
    <property type="project" value="InterPro"/>
</dbReference>
<proteinExistence type="inferred from homology"/>
<dbReference type="InterPro" id="IPR002397">
    <property type="entry name" value="Cyt_P450_B"/>
</dbReference>
<dbReference type="GO" id="GO:0004497">
    <property type="term" value="F:monooxygenase activity"/>
    <property type="evidence" value="ECO:0007669"/>
    <property type="project" value="InterPro"/>
</dbReference>